<accession>A0A2K3NP31</accession>
<organism evidence="2 3">
    <name type="scientific">Trifolium pratense</name>
    <name type="common">Red clover</name>
    <dbReference type="NCBI Taxonomy" id="57577"/>
    <lineage>
        <taxon>Eukaryota</taxon>
        <taxon>Viridiplantae</taxon>
        <taxon>Streptophyta</taxon>
        <taxon>Embryophyta</taxon>
        <taxon>Tracheophyta</taxon>
        <taxon>Spermatophyta</taxon>
        <taxon>Magnoliopsida</taxon>
        <taxon>eudicotyledons</taxon>
        <taxon>Gunneridae</taxon>
        <taxon>Pentapetalae</taxon>
        <taxon>rosids</taxon>
        <taxon>fabids</taxon>
        <taxon>Fabales</taxon>
        <taxon>Fabaceae</taxon>
        <taxon>Papilionoideae</taxon>
        <taxon>50 kb inversion clade</taxon>
        <taxon>NPAAA clade</taxon>
        <taxon>Hologalegina</taxon>
        <taxon>IRL clade</taxon>
        <taxon>Trifolieae</taxon>
        <taxon>Trifolium</taxon>
    </lineage>
</organism>
<evidence type="ECO:0000313" key="2">
    <source>
        <dbReference type="EMBL" id="PNY04780.1"/>
    </source>
</evidence>
<dbReference type="AlphaFoldDB" id="A0A2K3NP31"/>
<name>A0A2K3NP31_TRIPR</name>
<sequence length="56" mass="6442">MATATGQSIRRLTLERKGQLTSRDEGCHLQNGREEVGKRVDDDRSRKRETEEKKKG</sequence>
<protein>
    <submittedName>
        <fullName evidence="2">Uncharacterized protein</fullName>
    </submittedName>
</protein>
<feature type="compositionally biased region" description="Basic and acidic residues" evidence="1">
    <location>
        <begin position="12"/>
        <end position="56"/>
    </location>
</feature>
<feature type="region of interest" description="Disordered" evidence="1">
    <location>
        <begin position="1"/>
        <end position="56"/>
    </location>
</feature>
<comment type="caution">
    <text evidence="2">The sequence shown here is derived from an EMBL/GenBank/DDBJ whole genome shotgun (WGS) entry which is preliminary data.</text>
</comment>
<proteinExistence type="predicted"/>
<gene>
    <name evidence="2" type="ORF">L195_g001207</name>
</gene>
<evidence type="ECO:0000256" key="1">
    <source>
        <dbReference type="SAM" id="MobiDB-lite"/>
    </source>
</evidence>
<reference evidence="2 3" key="2">
    <citation type="journal article" date="2017" name="Front. Plant Sci.">
        <title>Gene Classification and Mining of Molecular Markers Useful in Red Clover (Trifolium pratense) Breeding.</title>
        <authorList>
            <person name="Istvanek J."/>
            <person name="Dluhosova J."/>
            <person name="Dluhos P."/>
            <person name="Patkova L."/>
            <person name="Nedelnik J."/>
            <person name="Repkova J."/>
        </authorList>
    </citation>
    <scope>NUCLEOTIDE SEQUENCE [LARGE SCALE GENOMIC DNA]</scope>
    <source>
        <strain evidence="3">cv. Tatra</strain>
        <tissue evidence="2">Young leaves</tissue>
    </source>
</reference>
<dbReference type="Proteomes" id="UP000236291">
    <property type="component" value="Unassembled WGS sequence"/>
</dbReference>
<dbReference type="EMBL" id="ASHM01000473">
    <property type="protein sequence ID" value="PNY04780.1"/>
    <property type="molecule type" value="Genomic_DNA"/>
</dbReference>
<evidence type="ECO:0000313" key="3">
    <source>
        <dbReference type="Proteomes" id="UP000236291"/>
    </source>
</evidence>
<reference evidence="2 3" key="1">
    <citation type="journal article" date="2014" name="Am. J. Bot.">
        <title>Genome assembly and annotation for red clover (Trifolium pratense; Fabaceae).</title>
        <authorList>
            <person name="Istvanek J."/>
            <person name="Jaros M."/>
            <person name="Krenek A."/>
            <person name="Repkova J."/>
        </authorList>
    </citation>
    <scope>NUCLEOTIDE SEQUENCE [LARGE SCALE GENOMIC DNA]</scope>
    <source>
        <strain evidence="3">cv. Tatra</strain>
        <tissue evidence="2">Young leaves</tissue>
    </source>
</reference>
<feature type="compositionally biased region" description="Polar residues" evidence="1">
    <location>
        <begin position="1"/>
        <end position="10"/>
    </location>
</feature>